<keyword evidence="7 9" id="KW-0413">Isomerase</keyword>
<dbReference type="PANTHER" id="PTHR47861">
    <property type="entry name" value="FKBP-TYPE PEPTIDYL-PROLYL CIS-TRANS ISOMERASE SLYD"/>
    <property type="match status" value="1"/>
</dbReference>
<evidence type="ECO:0000256" key="9">
    <source>
        <dbReference type="PROSITE-ProRule" id="PRU00277"/>
    </source>
</evidence>
<comment type="subcellular location">
    <subcellularLocation>
        <location evidence="2">Cytoplasm</location>
    </subcellularLocation>
</comment>
<evidence type="ECO:0000313" key="14">
    <source>
        <dbReference type="EMBL" id="QEW25880.1"/>
    </source>
</evidence>
<dbReference type="Proteomes" id="UP000325785">
    <property type="component" value="Chromosome"/>
</dbReference>
<reference evidence="14 16" key="2">
    <citation type="submission" date="2018-08" db="EMBL/GenBank/DDBJ databases">
        <title>Genetic Globetrotter - A new plasmid hitch-hiking vast phylogenetic and geographic distances.</title>
        <authorList>
            <person name="Vollmers J."/>
            <person name="Petersen J."/>
        </authorList>
    </citation>
    <scope>NUCLEOTIDE SEQUENCE [LARGE SCALE GENOMIC DNA]</scope>
    <source>
        <strain evidence="14 16">DSM 26383</strain>
    </source>
</reference>
<accession>A0A0T5PCZ9</accession>
<dbReference type="GO" id="GO:0005737">
    <property type="term" value="C:cytoplasm"/>
    <property type="evidence" value="ECO:0007669"/>
    <property type="project" value="UniProtKB-SubCell"/>
</dbReference>
<organism evidence="13 15">
    <name type="scientific">Roseovarius indicus</name>
    <dbReference type="NCBI Taxonomy" id="540747"/>
    <lineage>
        <taxon>Bacteria</taxon>
        <taxon>Pseudomonadati</taxon>
        <taxon>Pseudomonadota</taxon>
        <taxon>Alphaproteobacteria</taxon>
        <taxon>Rhodobacterales</taxon>
        <taxon>Roseobacteraceae</taxon>
        <taxon>Roseovarius</taxon>
    </lineage>
</organism>
<evidence type="ECO:0000256" key="3">
    <source>
        <dbReference type="ARBA" id="ARBA00006577"/>
    </source>
</evidence>
<keyword evidence="5 9" id="KW-0697">Rotamase</keyword>
<dbReference type="EMBL" id="LAXI01000002">
    <property type="protein sequence ID" value="KRS19161.1"/>
    <property type="molecule type" value="Genomic_DNA"/>
</dbReference>
<dbReference type="STRING" id="540747.SAMN04488031_10383"/>
<dbReference type="EMBL" id="CP031598">
    <property type="protein sequence ID" value="QEW25880.1"/>
    <property type="molecule type" value="Genomic_DNA"/>
</dbReference>
<dbReference type="OrthoDB" id="9808891at2"/>
<evidence type="ECO:0000259" key="12">
    <source>
        <dbReference type="PROSITE" id="PS50059"/>
    </source>
</evidence>
<keyword evidence="4" id="KW-0963">Cytoplasm</keyword>
<dbReference type="Proteomes" id="UP000051401">
    <property type="component" value="Unassembled WGS sequence"/>
</dbReference>
<dbReference type="AlphaFoldDB" id="A0A0T5PCZ9"/>
<evidence type="ECO:0000256" key="6">
    <source>
        <dbReference type="ARBA" id="ARBA00023186"/>
    </source>
</evidence>
<dbReference type="PATRIC" id="fig|540747.5.peg.2732"/>
<dbReference type="InterPro" id="IPR001179">
    <property type="entry name" value="PPIase_FKBP_dom"/>
</dbReference>
<dbReference type="KEGG" id="rid:RIdsm_01670"/>
<evidence type="ECO:0000256" key="11">
    <source>
        <dbReference type="SAM" id="MobiDB-lite"/>
    </source>
</evidence>
<dbReference type="SUPFAM" id="SSF54534">
    <property type="entry name" value="FKBP-like"/>
    <property type="match status" value="1"/>
</dbReference>
<protein>
    <recommendedName>
        <fullName evidence="10">Peptidyl-prolyl cis-trans isomerase</fullName>
        <ecNumber evidence="10">5.2.1.8</ecNumber>
    </recommendedName>
</protein>
<dbReference type="RefSeq" id="WP_057814124.1">
    <property type="nucleotide sequence ID" value="NZ_CP031598.1"/>
</dbReference>
<dbReference type="InterPro" id="IPR046357">
    <property type="entry name" value="PPIase_dom_sf"/>
</dbReference>
<dbReference type="PANTHER" id="PTHR47861:SF3">
    <property type="entry name" value="FKBP-TYPE PEPTIDYL-PROLYL CIS-TRANS ISOMERASE SLYD"/>
    <property type="match status" value="1"/>
</dbReference>
<feature type="domain" description="PPIase FKBP-type" evidence="12">
    <location>
        <begin position="7"/>
        <end position="101"/>
    </location>
</feature>
<evidence type="ECO:0000256" key="8">
    <source>
        <dbReference type="ARBA" id="ARBA00037071"/>
    </source>
</evidence>
<evidence type="ECO:0000313" key="13">
    <source>
        <dbReference type="EMBL" id="KRS19161.1"/>
    </source>
</evidence>
<sequence length="142" mass="15084">MTQAKTGDTVRIHYTGTLTDGSTFDSSEGRDPLEFTVGSGQIIPGLDAALPGMEEGEKKTVEVPADEAYGQPDPNAKQAVPRTDIPEDIPLDIGTQLQVQTPQGQVMPVTVAEVTEEQVILDANHPLAGKDLTFNIELVSVA</sequence>
<dbReference type="PROSITE" id="PS50059">
    <property type="entry name" value="FKBP_PPIASE"/>
    <property type="match status" value="1"/>
</dbReference>
<keyword evidence="15" id="KW-1185">Reference proteome</keyword>
<dbReference type="EC" id="5.2.1.8" evidence="10"/>
<evidence type="ECO:0000313" key="15">
    <source>
        <dbReference type="Proteomes" id="UP000051401"/>
    </source>
</evidence>
<evidence type="ECO:0000256" key="7">
    <source>
        <dbReference type="ARBA" id="ARBA00023235"/>
    </source>
</evidence>
<evidence type="ECO:0000256" key="4">
    <source>
        <dbReference type="ARBA" id="ARBA00022490"/>
    </source>
</evidence>
<dbReference type="Gene3D" id="3.10.50.40">
    <property type="match status" value="1"/>
</dbReference>
<keyword evidence="6" id="KW-0143">Chaperone</keyword>
<comment type="similarity">
    <text evidence="3 10">Belongs to the FKBP-type PPIase family.</text>
</comment>
<evidence type="ECO:0000256" key="5">
    <source>
        <dbReference type="ARBA" id="ARBA00023110"/>
    </source>
</evidence>
<reference evidence="13 15" key="1">
    <citation type="submission" date="2015-04" db="EMBL/GenBank/DDBJ databases">
        <title>The draft genome sequence of Roseovarius indicus B108T.</title>
        <authorList>
            <person name="Li G."/>
            <person name="Lai Q."/>
            <person name="Shao Z."/>
            <person name="Yan P."/>
        </authorList>
    </citation>
    <scope>NUCLEOTIDE SEQUENCE [LARGE SCALE GENOMIC DNA]</scope>
    <source>
        <strain evidence="13 15">B108</strain>
    </source>
</reference>
<feature type="region of interest" description="Disordered" evidence="11">
    <location>
        <begin position="56"/>
        <end position="81"/>
    </location>
</feature>
<evidence type="ECO:0000256" key="10">
    <source>
        <dbReference type="RuleBase" id="RU003915"/>
    </source>
</evidence>
<name>A0A0T5PCZ9_9RHOB</name>
<dbReference type="Pfam" id="PF00254">
    <property type="entry name" value="FKBP_C"/>
    <property type="match status" value="1"/>
</dbReference>
<gene>
    <name evidence="14" type="primary">slyD</name>
    <name evidence="14" type="ORF">RIdsm_01670</name>
    <name evidence="13" type="ORF">XM52_05750</name>
</gene>
<evidence type="ECO:0000256" key="2">
    <source>
        <dbReference type="ARBA" id="ARBA00004496"/>
    </source>
</evidence>
<comment type="catalytic activity">
    <reaction evidence="1 9 10">
        <text>[protein]-peptidylproline (omega=180) = [protein]-peptidylproline (omega=0)</text>
        <dbReference type="Rhea" id="RHEA:16237"/>
        <dbReference type="Rhea" id="RHEA-COMP:10747"/>
        <dbReference type="Rhea" id="RHEA-COMP:10748"/>
        <dbReference type="ChEBI" id="CHEBI:83833"/>
        <dbReference type="ChEBI" id="CHEBI:83834"/>
        <dbReference type="EC" id="5.2.1.8"/>
    </reaction>
</comment>
<evidence type="ECO:0000256" key="1">
    <source>
        <dbReference type="ARBA" id="ARBA00000971"/>
    </source>
</evidence>
<dbReference type="GO" id="GO:0042026">
    <property type="term" value="P:protein refolding"/>
    <property type="evidence" value="ECO:0007669"/>
    <property type="project" value="UniProtKB-ARBA"/>
</dbReference>
<evidence type="ECO:0000313" key="16">
    <source>
        <dbReference type="Proteomes" id="UP000325785"/>
    </source>
</evidence>
<comment type="function">
    <text evidence="8">Also involved in hydrogenase metallocenter assembly, probably by participating in the nickel insertion step. This function in hydrogenase biosynthesis requires chaperone activity and the presence of the metal-binding domain, but not PPIase activity.</text>
</comment>
<proteinExistence type="inferred from homology"/>
<dbReference type="GO" id="GO:0003755">
    <property type="term" value="F:peptidyl-prolyl cis-trans isomerase activity"/>
    <property type="evidence" value="ECO:0007669"/>
    <property type="project" value="UniProtKB-UniRule"/>
</dbReference>